<keyword evidence="2" id="KW-0472">Membrane</keyword>
<evidence type="ECO:0000256" key="1">
    <source>
        <dbReference type="SAM" id="MobiDB-lite"/>
    </source>
</evidence>
<proteinExistence type="predicted"/>
<accession>A0A8D0B6X2</accession>
<protein>
    <submittedName>
        <fullName evidence="3">Proline rich and Gla domain 3</fullName>
    </submittedName>
</protein>
<dbReference type="Proteomes" id="UP000694421">
    <property type="component" value="Unplaced"/>
</dbReference>
<dbReference type="Ensembl" id="ENSSMRT00000004934.1">
    <property type="protein sequence ID" value="ENSSMRP00000004163.1"/>
    <property type="gene ID" value="ENSSMRG00000003481.1"/>
</dbReference>
<name>A0A8D0B6X2_SALMN</name>
<reference evidence="3" key="1">
    <citation type="submission" date="2025-08" db="UniProtKB">
        <authorList>
            <consortium name="Ensembl"/>
        </authorList>
    </citation>
    <scope>IDENTIFICATION</scope>
</reference>
<feature type="region of interest" description="Disordered" evidence="1">
    <location>
        <begin position="149"/>
        <end position="242"/>
    </location>
</feature>
<dbReference type="AlphaFoldDB" id="A0A8D0B6X2"/>
<keyword evidence="2" id="KW-1133">Transmembrane helix</keyword>
<evidence type="ECO:0000313" key="3">
    <source>
        <dbReference type="Ensembl" id="ENSSMRP00000004163.1"/>
    </source>
</evidence>
<keyword evidence="2" id="KW-0812">Transmembrane</keyword>
<sequence length="242" mass="26652">MLQVASERRPWDAGQENSPTWRQGVDALAQLVLLQGFSGGRALRWDLKQSHPEPKGTEQLCRHDHLKEVPGTKKMVSPMDGAGRSDAMYMVVPLLGVALLIIIGLFIIWRCQLQKATRRRPSYAQNRYLASRGGRSLPRAMACREALHGSGENPCWRDSGGRGPGDSRWCPPLPSQPESMLRPSEHSSSGLSQLSSATPPPSYEEVTRHPENSSSGEEGSLSYRDPPPKYEEIVGHFSASGK</sequence>
<evidence type="ECO:0000313" key="4">
    <source>
        <dbReference type="Proteomes" id="UP000694421"/>
    </source>
</evidence>
<dbReference type="GeneTree" id="ENSGT00940000160946"/>
<feature type="compositionally biased region" description="Low complexity" evidence="1">
    <location>
        <begin position="186"/>
        <end position="196"/>
    </location>
</feature>
<evidence type="ECO:0000256" key="2">
    <source>
        <dbReference type="SAM" id="Phobius"/>
    </source>
</evidence>
<feature type="region of interest" description="Disordered" evidence="1">
    <location>
        <begin position="51"/>
        <end position="78"/>
    </location>
</feature>
<feature type="compositionally biased region" description="Low complexity" evidence="1">
    <location>
        <begin position="213"/>
        <end position="222"/>
    </location>
</feature>
<organism evidence="3 4">
    <name type="scientific">Salvator merianae</name>
    <name type="common">Argentine black and white tegu</name>
    <name type="synonym">Tupinambis merianae</name>
    <dbReference type="NCBI Taxonomy" id="96440"/>
    <lineage>
        <taxon>Eukaryota</taxon>
        <taxon>Metazoa</taxon>
        <taxon>Chordata</taxon>
        <taxon>Craniata</taxon>
        <taxon>Vertebrata</taxon>
        <taxon>Euteleostomi</taxon>
        <taxon>Lepidosauria</taxon>
        <taxon>Squamata</taxon>
        <taxon>Bifurcata</taxon>
        <taxon>Unidentata</taxon>
        <taxon>Episquamata</taxon>
        <taxon>Laterata</taxon>
        <taxon>Teiioidea</taxon>
        <taxon>Teiidae</taxon>
        <taxon>Salvator</taxon>
    </lineage>
</organism>
<feature type="compositionally biased region" description="Basic and acidic residues" evidence="1">
    <location>
        <begin position="51"/>
        <end position="71"/>
    </location>
</feature>
<reference evidence="3" key="2">
    <citation type="submission" date="2025-09" db="UniProtKB">
        <authorList>
            <consortium name="Ensembl"/>
        </authorList>
    </citation>
    <scope>IDENTIFICATION</scope>
</reference>
<feature type="transmembrane region" description="Helical" evidence="2">
    <location>
        <begin position="87"/>
        <end position="109"/>
    </location>
</feature>
<keyword evidence="4" id="KW-1185">Reference proteome</keyword>